<accession>A0A4D9D716</accession>
<evidence type="ECO:0000313" key="3">
    <source>
        <dbReference type="Proteomes" id="UP000355283"/>
    </source>
</evidence>
<dbReference type="Proteomes" id="UP000355283">
    <property type="component" value="Unassembled WGS sequence"/>
</dbReference>
<dbReference type="PANTHER" id="PTHR14932">
    <property type="entry name" value="RAS GTPASE-RELATED"/>
    <property type="match status" value="1"/>
</dbReference>
<dbReference type="GO" id="GO:0005634">
    <property type="term" value="C:nucleus"/>
    <property type="evidence" value="ECO:0007669"/>
    <property type="project" value="TreeGrafter"/>
</dbReference>
<feature type="compositionally biased region" description="Polar residues" evidence="1">
    <location>
        <begin position="413"/>
        <end position="426"/>
    </location>
</feature>
<protein>
    <submittedName>
        <fullName evidence="2">Uncharacterized protein</fullName>
    </submittedName>
</protein>
<dbReference type="OrthoDB" id="207081at2759"/>
<reference evidence="2 3" key="1">
    <citation type="submission" date="2019-01" db="EMBL/GenBank/DDBJ databases">
        <title>Nuclear Genome Assembly of the Microalgal Biofuel strain Nannochloropsis salina CCMP1776.</title>
        <authorList>
            <person name="Hovde B."/>
        </authorList>
    </citation>
    <scope>NUCLEOTIDE SEQUENCE [LARGE SCALE GENOMIC DNA]</scope>
    <source>
        <strain evidence="2 3">CCMP1776</strain>
    </source>
</reference>
<feature type="compositionally biased region" description="Basic and acidic residues" evidence="1">
    <location>
        <begin position="696"/>
        <end position="714"/>
    </location>
</feature>
<feature type="region of interest" description="Disordered" evidence="1">
    <location>
        <begin position="680"/>
        <end position="729"/>
    </location>
</feature>
<dbReference type="SUPFAM" id="SSF52540">
    <property type="entry name" value="P-loop containing nucleoside triphosphate hydrolases"/>
    <property type="match status" value="1"/>
</dbReference>
<keyword evidence="3" id="KW-1185">Reference proteome</keyword>
<sequence length="729" mass="78207">MGNDVSSSITSIRSEEDRRQAIRRMDGALQKKLGKGVAHNLKIIIRGERGSGKSALLSRLKGQPFTSSVYEPTPEIETATINWSAKEDGAVVKVEIWDVVDKGLGRRGSLIGNSVRGTGTVAHDGGGDPDALAGLPLDVPVHAQRGHHAGASGSHAFGVLDATIVDVWKGSHGGVFMMNPFSSTALQYVQKQLAEVPRGIPVLLLANFRDLLLDDTQEGRKLEENTKHEGGSVEAAPVRPRRVHFNLRDLQEVSAEQTAQGRTCHAFACSMQNCYGLAQLYAYLNIPFLVMKGDVLERQLSETRRVLSVMTLEVEEGINRGSWGDYVAALRAKEEDHAPVIEKNSKEARKPQSVRVLLDSVIPGTSRENTGVSRSKGEGHKPVGHVSSPAAAVASKHPRPIQGDPQALPGVSCGSTQGPQRSSVQESGLVDVEDFKFQPMEGNEQNELTLFLAEAEGGSTEDDMNEERRRQSLRSCLKPGSLASLSEAQRRATGVVGSGDVREGDEGEEDEDLPAEEGEQRYVGLRPVNMPAKDISLSERGCNSDRGKGSLSDDQKKELEESLSVREDGAGVWMTAQGKESDEKDDIDIPAGLPLPLHSLDLSQADSSEGEDCDQGIFNRNIKQPGDSSLQSAGNNMEGSLSSFSNSSTTAAPLPLEGLTDKTGFVLSKAARAAIAATMEELNGQSPGEDLANGDLSRRNQRSDGKMKTKASEGKRKRRNSSGNGGQSV</sequence>
<dbReference type="PANTHER" id="PTHR14932:SF1">
    <property type="entry name" value="RAB-LIKE PROTEIN 6"/>
    <property type="match status" value="1"/>
</dbReference>
<dbReference type="Gene3D" id="3.40.50.300">
    <property type="entry name" value="P-loop containing nucleotide triphosphate hydrolases"/>
    <property type="match status" value="1"/>
</dbReference>
<comment type="caution">
    <text evidence="2">The sequence shown here is derived from an EMBL/GenBank/DDBJ whole genome shotgun (WGS) entry which is preliminary data.</text>
</comment>
<feature type="compositionally biased region" description="Polar residues" evidence="1">
    <location>
        <begin position="626"/>
        <end position="639"/>
    </location>
</feature>
<name>A0A4D9D716_9STRA</name>
<dbReference type="GO" id="GO:0005829">
    <property type="term" value="C:cytosol"/>
    <property type="evidence" value="ECO:0007669"/>
    <property type="project" value="TreeGrafter"/>
</dbReference>
<organism evidence="2 3">
    <name type="scientific">Nannochloropsis salina CCMP1776</name>
    <dbReference type="NCBI Taxonomy" id="1027361"/>
    <lineage>
        <taxon>Eukaryota</taxon>
        <taxon>Sar</taxon>
        <taxon>Stramenopiles</taxon>
        <taxon>Ochrophyta</taxon>
        <taxon>Eustigmatophyceae</taxon>
        <taxon>Eustigmatales</taxon>
        <taxon>Monodopsidaceae</taxon>
        <taxon>Microchloropsis</taxon>
        <taxon>Microchloropsis salina</taxon>
    </lineage>
</organism>
<evidence type="ECO:0000256" key="1">
    <source>
        <dbReference type="SAM" id="MobiDB-lite"/>
    </source>
</evidence>
<dbReference type="InterPro" id="IPR040385">
    <property type="entry name" value="RABL6"/>
</dbReference>
<gene>
    <name evidence="2" type="ORF">NSK_001912</name>
</gene>
<feature type="region of interest" description="Disordered" evidence="1">
    <location>
        <begin position="458"/>
        <end position="588"/>
    </location>
</feature>
<dbReference type="GO" id="GO:0005525">
    <property type="term" value="F:GTP binding"/>
    <property type="evidence" value="ECO:0007669"/>
    <property type="project" value="InterPro"/>
</dbReference>
<dbReference type="EMBL" id="SDOX01000007">
    <property type="protein sequence ID" value="TFJ86824.1"/>
    <property type="molecule type" value="Genomic_DNA"/>
</dbReference>
<feature type="compositionally biased region" description="Basic and acidic residues" evidence="1">
    <location>
        <begin position="542"/>
        <end position="569"/>
    </location>
</feature>
<feature type="region of interest" description="Disordered" evidence="1">
    <location>
        <begin position="364"/>
        <end position="428"/>
    </location>
</feature>
<dbReference type="InterPro" id="IPR027417">
    <property type="entry name" value="P-loop_NTPase"/>
</dbReference>
<feature type="region of interest" description="Disordered" evidence="1">
    <location>
        <begin position="619"/>
        <end position="648"/>
    </location>
</feature>
<feature type="compositionally biased region" description="Acidic residues" evidence="1">
    <location>
        <begin position="503"/>
        <end position="517"/>
    </location>
</feature>
<dbReference type="AlphaFoldDB" id="A0A4D9D716"/>
<proteinExistence type="predicted"/>
<evidence type="ECO:0000313" key="2">
    <source>
        <dbReference type="EMBL" id="TFJ86824.1"/>
    </source>
</evidence>